<dbReference type="EMBL" id="QGGL01000004">
    <property type="protein sequence ID" value="PWK14991.1"/>
    <property type="molecule type" value="Genomic_DNA"/>
</dbReference>
<organism evidence="7 8">
    <name type="scientific">Tumebacillus permanentifrigoris</name>
    <dbReference type="NCBI Taxonomy" id="378543"/>
    <lineage>
        <taxon>Bacteria</taxon>
        <taxon>Bacillati</taxon>
        <taxon>Bacillota</taxon>
        <taxon>Bacilli</taxon>
        <taxon>Bacillales</taxon>
        <taxon>Alicyclobacillaceae</taxon>
        <taxon>Tumebacillus</taxon>
    </lineage>
</organism>
<keyword evidence="4 5" id="KW-0472">Membrane</keyword>
<evidence type="ECO:0000256" key="1">
    <source>
        <dbReference type="ARBA" id="ARBA00004141"/>
    </source>
</evidence>
<evidence type="ECO:0000313" key="8">
    <source>
        <dbReference type="Proteomes" id="UP000245634"/>
    </source>
</evidence>
<dbReference type="Pfam" id="PF12698">
    <property type="entry name" value="ABC2_membrane_3"/>
    <property type="match status" value="1"/>
</dbReference>
<comment type="caution">
    <text evidence="7">The sequence shown here is derived from an EMBL/GenBank/DDBJ whole genome shotgun (WGS) entry which is preliminary data.</text>
</comment>
<keyword evidence="3 5" id="KW-1133">Transmembrane helix</keyword>
<dbReference type="AlphaFoldDB" id="A0A316DY00"/>
<evidence type="ECO:0000256" key="4">
    <source>
        <dbReference type="ARBA" id="ARBA00023136"/>
    </source>
</evidence>
<reference evidence="7 8" key="1">
    <citation type="submission" date="2018-05" db="EMBL/GenBank/DDBJ databases">
        <title>Genomic Encyclopedia of Type Strains, Phase IV (KMG-IV): sequencing the most valuable type-strain genomes for metagenomic binning, comparative biology and taxonomic classification.</title>
        <authorList>
            <person name="Goeker M."/>
        </authorList>
    </citation>
    <scope>NUCLEOTIDE SEQUENCE [LARGE SCALE GENOMIC DNA]</scope>
    <source>
        <strain evidence="7 8">DSM 18773</strain>
    </source>
</reference>
<feature type="transmembrane region" description="Helical" evidence="5">
    <location>
        <begin position="232"/>
        <end position="253"/>
    </location>
</feature>
<name>A0A316DY00_9BACL</name>
<feature type="transmembrane region" description="Helical" evidence="5">
    <location>
        <begin position="16"/>
        <end position="36"/>
    </location>
</feature>
<feature type="transmembrane region" description="Helical" evidence="5">
    <location>
        <begin position="265"/>
        <end position="287"/>
    </location>
</feature>
<protein>
    <submittedName>
        <fullName evidence="7">ABC-2 family transporter</fullName>
    </submittedName>
</protein>
<dbReference type="Gene3D" id="3.40.1710.10">
    <property type="entry name" value="abc type-2 transporter like domain"/>
    <property type="match status" value="1"/>
</dbReference>
<dbReference type="GO" id="GO:0140359">
    <property type="term" value="F:ABC-type transporter activity"/>
    <property type="evidence" value="ECO:0007669"/>
    <property type="project" value="InterPro"/>
</dbReference>
<keyword evidence="8" id="KW-1185">Reference proteome</keyword>
<dbReference type="Proteomes" id="UP000245634">
    <property type="component" value="Unassembled WGS sequence"/>
</dbReference>
<dbReference type="OrthoDB" id="2208410at2"/>
<dbReference type="PANTHER" id="PTHR43077:SF10">
    <property type="entry name" value="TRANSPORT PERMEASE PROTEIN"/>
    <property type="match status" value="1"/>
</dbReference>
<keyword evidence="2 5" id="KW-0812">Transmembrane</keyword>
<dbReference type="GO" id="GO:0016020">
    <property type="term" value="C:membrane"/>
    <property type="evidence" value="ECO:0007669"/>
    <property type="project" value="UniProtKB-SubCell"/>
</dbReference>
<feature type="transmembrane region" description="Helical" evidence="5">
    <location>
        <begin position="350"/>
        <end position="368"/>
    </location>
</feature>
<dbReference type="InterPro" id="IPR051328">
    <property type="entry name" value="T7SS_ABC-Transporter"/>
</dbReference>
<accession>A0A316DY00</accession>
<evidence type="ECO:0000256" key="2">
    <source>
        <dbReference type="ARBA" id="ARBA00022692"/>
    </source>
</evidence>
<feature type="transmembrane region" description="Helical" evidence="5">
    <location>
        <begin position="191"/>
        <end position="212"/>
    </location>
</feature>
<feature type="domain" description="ABC-2 type transporter transmembrane" evidence="6">
    <location>
        <begin position="20"/>
        <end position="367"/>
    </location>
</feature>
<proteinExistence type="predicted"/>
<gene>
    <name evidence="7" type="ORF">C7459_104196</name>
</gene>
<sequence>MKNAFRAYLKMPQTKLALIVALAAQIIFIICWMTAYHGTNDRINHLKIAIINEDGDFGKTIVENLKTTLPFEITTPTKEDALKDLELRKVHLMVTIPAKFGEALKTPGSKAVVQYTLNQSNPQQTKSIMESVELKLTNSLNHNAGLQGTQVMLEQMKLPADKAQQTAQGILNKVEANATSLYTVNGMHNQMATMMLVLASYVGAMLYAMNLVQVSLDLGSAVSKMNHFTVRAIVTVVSAAIVSIAGCIMIIVLDGQMEGGFAAFWGFHFLTMLTFMFFAQTFLLIIGPPGMLINMVMLSLQLVTSGTTVPREVLSDFYQAFGNYLPATYSVEGFMNLGIGGIETKHDVQLLFVCLAASVAVCLVMTLVKKQSPSVVAEFKSTQEAAVN</sequence>
<dbReference type="InterPro" id="IPR013525">
    <property type="entry name" value="ABC2_TM"/>
</dbReference>
<evidence type="ECO:0000313" key="7">
    <source>
        <dbReference type="EMBL" id="PWK14991.1"/>
    </source>
</evidence>
<dbReference type="PANTHER" id="PTHR43077">
    <property type="entry name" value="TRANSPORT PERMEASE YVFS-RELATED"/>
    <property type="match status" value="1"/>
</dbReference>
<evidence type="ECO:0000256" key="3">
    <source>
        <dbReference type="ARBA" id="ARBA00022989"/>
    </source>
</evidence>
<evidence type="ECO:0000256" key="5">
    <source>
        <dbReference type="SAM" id="Phobius"/>
    </source>
</evidence>
<dbReference type="RefSeq" id="WP_109687454.1">
    <property type="nucleotide sequence ID" value="NZ_QGGL01000004.1"/>
</dbReference>
<evidence type="ECO:0000259" key="6">
    <source>
        <dbReference type="Pfam" id="PF12698"/>
    </source>
</evidence>
<comment type="subcellular location">
    <subcellularLocation>
        <location evidence="1">Membrane</location>
        <topology evidence="1">Multi-pass membrane protein</topology>
    </subcellularLocation>
</comment>